<proteinExistence type="predicted"/>
<accession>A0A7J7NP63</accession>
<organism evidence="1 2">
    <name type="scientific">Kingdonia uniflora</name>
    <dbReference type="NCBI Taxonomy" id="39325"/>
    <lineage>
        <taxon>Eukaryota</taxon>
        <taxon>Viridiplantae</taxon>
        <taxon>Streptophyta</taxon>
        <taxon>Embryophyta</taxon>
        <taxon>Tracheophyta</taxon>
        <taxon>Spermatophyta</taxon>
        <taxon>Magnoliopsida</taxon>
        <taxon>Ranunculales</taxon>
        <taxon>Circaeasteraceae</taxon>
        <taxon>Kingdonia</taxon>
    </lineage>
</organism>
<gene>
    <name evidence="1" type="ORF">GIB67_038466</name>
</gene>
<comment type="caution">
    <text evidence="1">The sequence shown here is derived from an EMBL/GenBank/DDBJ whole genome shotgun (WGS) entry which is preliminary data.</text>
</comment>
<feature type="non-terminal residue" evidence="1">
    <location>
        <position position="64"/>
    </location>
</feature>
<reference evidence="1 2" key="1">
    <citation type="journal article" date="2020" name="IScience">
        <title>Genome Sequencing of the Endangered Kingdonia uniflora (Circaeasteraceae, Ranunculales) Reveals Potential Mechanisms of Evolutionary Specialization.</title>
        <authorList>
            <person name="Sun Y."/>
            <person name="Deng T."/>
            <person name="Zhang A."/>
            <person name="Moore M.J."/>
            <person name="Landis J.B."/>
            <person name="Lin N."/>
            <person name="Zhang H."/>
            <person name="Zhang X."/>
            <person name="Huang J."/>
            <person name="Zhang X."/>
            <person name="Sun H."/>
            <person name="Wang H."/>
        </authorList>
    </citation>
    <scope>NUCLEOTIDE SEQUENCE [LARGE SCALE GENOMIC DNA]</scope>
    <source>
        <strain evidence="1">TB1705</strain>
        <tissue evidence="1">Leaf</tissue>
    </source>
</reference>
<name>A0A7J7NP63_9MAGN</name>
<protein>
    <submittedName>
        <fullName evidence="1">Uncharacterized protein</fullName>
    </submittedName>
</protein>
<sequence length="64" mass="7917">MRWFERFIRIQCYGMNSNLVRGRSSELVRRVRIEYGLKKIFFMFCSNRLFVCSNRRGRCKFIQI</sequence>
<dbReference type="Proteomes" id="UP000541444">
    <property type="component" value="Unassembled WGS sequence"/>
</dbReference>
<dbReference type="AlphaFoldDB" id="A0A7J7NP63"/>
<dbReference type="EMBL" id="JACGCM010000671">
    <property type="protein sequence ID" value="KAF6168969.1"/>
    <property type="molecule type" value="Genomic_DNA"/>
</dbReference>
<evidence type="ECO:0000313" key="1">
    <source>
        <dbReference type="EMBL" id="KAF6168969.1"/>
    </source>
</evidence>
<evidence type="ECO:0000313" key="2">
    <source>
        <dbReference type="Proteomes" id="UP000541444"/>
    </source>
</evidence>
<keyword evidence="2" id="KW-1185">Reference proteome</keyword>